<evidence type="ECO:0000313" key="2">
    <source>
        <dbReference type="Proteomes" id="UP000184041"/>
    </source>
</evidence>
<reference evidence="1 2" key="1">
    <citation type="submission" date="2016-11" db="EMBL/GenBank/DDBJ databases">
        <authorList>
            <person name="Jaros S."/>
            <person name="Januszkiewicz K."/>
            <person name="Wedrychowicz H."/>
        </authorList>
    </citation>
    <scope>NUCLEOTIDE SEQUENCE [LARGE SCALE GENOMIC DNA]</scope>
    <source>
        <strain evidence="1 2">DSM 21986</strain>
    </source>
</reference>
<proteinExistence type="predicted"/>
<sequence>MKHIILNHRHCYITFLQLLLLGMTWTVCPPAELKAQDVIGARELAVGQATTALPHSPWAVFASPAMISEKETTISFFGVRYFGLAEVSDLAASVTYPTKAGVFAAAAHRYGYDLFSENRMRAGYKNSVRGFHYGLVLNYSHVVQGGGYGSAGALGIDIGLAASILPELWIAAKATNVNQPTYGSRNEEELPRNLSMGFSYRLSDIALLSTELFKDVRFPVAYRGGVEVNIFNGLMGRVGITTAPRTFSAGFGYLHSAWSASVAVQRHANNVLGYSPAVDFKISW</sequence>
<gene>
    <name evidence="1" type="ORF">SAMN05443144_110105</name>
</gene>
<evidence type="ECO:0000313" key="1">
    <source>
        <dbReference type="EMBL" id="SHF58771.1"/>
    </source>
</evidence>
<organism evidence="1 2">
    <name type="scientific">Fodinibius roseus</name>
    <dbReference type="NCBI Taxonomy" id="1194090"/>
    <lineage>
        <taxon>Bacteria</taxon>
        <taxon>Pseudomonadati</taxon>
        <taxon>Balneolota</taxon>
        <taxon>Balneolia</taxon>
        <taxon>Balneolales</taxon>
        <taxon>Balneolaceae</taxon>
        <taxon>Fodinibius</taxon>
    </lineage>
</organism>
<dbReference type="AlphaFoldDB" id="A0A1M5CVJ9"/>
<dbReference type="Proteomes" id="UP000184041">
    <property type="component" value="Unassembled WGS sequence"/>
</dbReference>
<dbReference type="STRING" id="1194090.SAMN05443144_110105"/>
<accession>A0A1M5CVJ9</accession>
<name>A0A1M5CVJ9_9BACT</name>
<keyword evidence="2" id="KW-1185">Reference proteome</keyword>
<dbReference type="EMBL" id="FQUS01000010">
    <property type="protein sequence ID" value="SHF58771.1"/>
    <property type="molecule type" value="Genomic_DNA"/>
</dbReference>
<protein>
    <recommendedName>
        <fullName evidence="3">MetA-pathway of phenol degradation</fullName>
    </recommendedName>
</protein>
<evidence type="ECO:0008006" key="3">
    <source>
        <dbReference type="Google" id="ProtNLM"/>
    </source>
</evidence>